<evidence type="ECO:0000313" key="2">
    <source>
        <dbReference type="Proteomes" id="UP001180724"/>
    </source>
</evidence>
<proteinExistence type="predicted"/>
<organism evidence="1 2">
    <name type="scientific">Streptomyces lancefieldiae</name>
    <dbReference type="NCBI Taxonomy" id="3075520"/>
    <lineage>
        <taxon>Bacteria</taxon>
        <taxon>Bacillati</taxon>
        <taxon>Actinomycetota</taxon>
        <taxon>Actinomycetes</taxon>
        <taxon>Kitasatosporales</taxon>
        <taxon>Streptomycetaceae</taxon>
        <taxon>Streptomyces</taxon>
    </lineage>
</organism>
<dbReference type="Proteomes" id="UP001180724">
    <property type="component" value="Unassembled WGS sequence"/>
</dbReference>
<dbReference type="EMBL" id="JAVRFH010000001">
    <property type="protein sequence ID" value="MDT0608812.1"/>
    <property type="molecule type" value="Genomic_DNA"/>
</dbReference>
<accession>A0ABU3AF58</accession>
<evidence type="ECO:0000313" key="1">
    <source>
        <dbReference type="EMBL" id="MDT0608812.1"/>
    </source>
</evidence>
<name>A0ABU3AF58_9ACTN</name>
<keyword evidence="2" id="KW-1185">Reference proteome</keyword>
<dbReference type="RefSeq" id="WP_311570401.1">
    <property type="nucleotide sequence ID" value="NZ_JAVRFH010000001.1"/>
</dbReference>
<protein>
    <submittedName>
        <fullName evidence="1">Uncharacterized protein</fullName>
    </submittedName>
</protein>
<comment type="caution">
    <text evidence="1">The sequence shown here is derived from an EMBL/GenBank/DDBJ whole genome shotgun (WGS) entry which is preliminary data.</text>
</comment>
<reference evidence="1" key="1">
    <citation type="submission" date="2024-05" db="EMBL/GenBank/DDBJ databases">
        <title>30 novel species of actinomycetes from the DSMZ collection.</title>
        <authorList>
            <person name="Nouioui I."/>
        </authorList>
    </citation>
    <scope>NUCLEOTIDE SEQUENCE</scope>
    <source>
        <strain evidence="1">DSM 40712</strain>
    </source>
</reference>
<sequence length="77" mass="8040">MTDHRALVARLEVERARALASARHATAVETRLVADGIASGFLHAAALVVREFEVAEAAQAYAQRAVDGEAGEAPSAV</sequence>
<gene>
    <name evidence="1" type="ORF">RM812_00920</name>
</gene>